<dbReference type="Pfam" id="PF07791">
    <property type="entry name" value="Imm11"/>
    <property type="match status" value="1"/>
</dbReference>
<gene>
    <name evidence="2" type="ORF">MNBD_GAMMA17-1027</name>
</gene>
<feature type="domain" description="Immunity MXAN-0049 protein" evidence="1">
    <location>
        <begin position="38"/>
        <end position="178"/>
    </location>
</feature>
<evidence type="ECO:0000259" key="1">
    <source>
        <dbReference type="Pfam" id="PF07791"/>
    </source>
</evidence>
<organism evidence="2">
    <name type="scientific">hydrothermal vent metagenome</name>
    <dbReference type="NCBI Taxonomy" id="652676"/>
    <lineage>
        <taxon>unclassified sequences</taxon>
        <taxon>metagenomes</taxon>
        <taxon>ecological metagenomes</taxon>
    </lineage>
</organism>
<dbReference type="AlphaFoldDB" id="A0A3B0ZAA3"/>
<protein>
    <recommendedName>
        <fullName evidence="1">Immunity MXAN-0049 protein domain-containing protein</fullName>
    </recommendedName>
</protein>
<accession>A0A3B0ZAA3</accession>
<proteinExistence type="predicted"/>
<reference evidence="2" key="1">
    <citation type="submission" date="2018-06" db="EMBL/GenBank/DDBJ databases">
        <authorList>
            <person name="Zhirakovskaya E."/>
        </authorList>
    </citation>
    <scope>NUCLEOTIDE SEQUENCE</scope>
</reference>
<name>A0A3B0ZAA3_9ZZZZ</name>
<dbReference type="InterPro" id="IPR012433">
    <property type="entry name" value="Imm11"/>
</dbReference>
<sequence>MYFTLINNLLYDSDIIINEPKDLPVELDFMGGNIINIPIDNPMVFTTNARAGDVLRDFLKGSFTIMSKQFLALLEGAGVDNLQTFPVIIKSEEDDTVWEDYFGVNIIGMIACADLPKSTYDEIMPGHYIFDELAIHAEKAKNSLLFRLQEHSPTIIMHRSVGRYIKSQEPDKTLSGWSVGKIIQ</sequence>
<dbReference type="EMBL" id="UOFQ01000182">
    <property type="protein sequence ID" value="VAW90338.1"/>
    <property type="molecule type" value="Genomic_DNA"/>
</dbReference>
<evidence type="ECO:0000313" key="2">
    <source>
        <dbReference type="EMBL" id="VAW90338.1"/>
    </source>
</evidence>